<dbReference type="InterPro" id="IPR059106">
    <property type="entry name" value="WHD_MalT"/>
</dbReference>
<evidence type="ECO:0000313" key="6">
    <source>
        <dbReference type="EMBL" id="BCG27830.1"/>
    </source>
</evidence>
<evidence type="ECO:0000256" key="1">
    <source>
        <dbReference type="ARBA" id="ARBA00023015"/>
    </source>
</evidence>
<dbReference type="InterPro" id="IPR000792">
    <property type="entry name" value="Tscrpt_reg_LuxR_C"/>
</dbReference>
<dbReference type="SUPFAM" id="SSF46894">
    <property type="entry name" value="C-terminal effector domain of the bipartite response regulators"/>
    <property type="match status" value="1"/>
</dbReference>
<evidence type="ECO:0000259" key="5">
    <source>
        <dbReference type="PROSITE" id="PS50043"/>
    </source>
</evidence>
<dbReference type="PANTHER" id="PTHR44688:SF25">
    <property type="entry name" value="HTH LUXR-TYPE DOMAIN-CONTAINING PROTEIN"/>
    <property type="match status" value="1"/>
</dbReference>
<keyword evidence="2" id="KW-0238">DNA-binding</keyword>
<dbReference type="PROSITE" id="PS50043">
    <property type="entry name" value="HTH_LUXR_2"/>
    <property type="match status" value="1"/>
</dbReference>
<dbReference type="Pfam" id="PF00196">
    <property type="entry name" value="GerE"/>
    <property type="match status" value="1"/>
</dbReference>
<dbReference type="EMBL" id="BQKM01000004">
    <property type="protein sequence ID" value="GJN52433.1"/>
    <property type="molecule type" value="Genomic_DNA"/>
</dbReference>
<keyword evidence="1" id="KW-0805">Transcription regulation</keyword>
<organism evidence="6 8">
    <name type="scientific">Pseudomonas tohonis</name>
    <dbReference type="NCBI Taxonomy" id="2725477"/>
    <lineage>
        <taxon>Bacteria</taxon>
        <taxon>Pseudomonadati</taxon>
        <taxon>Pseudomonadota</taxon>
        <taxon>Gammaproteobacteria</taxon>
        <taxon>Pseudomonadales</taxon>
        <taxon>Pseudomonadaceae</taxon>
        <taxon>Pseudomonas</taxon>
    </lineage>
</organism>
<gene>
    <name evidence="6" type="ORF">TUM18999_60210</name>
    <name evidence="7" type="ORF">TUM20286_21850</name>
</gene>
<dbReference type="Gene3D" id="1.25.40.10">
    <property type="entry name" value="Tetratricopeptide repeat domain"/>
    <property type="match status" value="1"/>
</dbReference>
<feature type="domain" description="HTH luxR-type" evidence="5">
    <location>
        <begin position="784"/>
        <end position="849"/>
    </location>
</feature>
<dbReference type="RefSeq" id="WP_173178212.1">
    <property type="nucleotide sequence ID" value="NZ_AP023189.1"/>
</dbReference>
<dbReference type="GO" id="GO:0006355">
    <property type="term" value="P:regulation of DNA-templated transcription"/>
    <property type="evidence" value="ECO:0007669"/>
    <property type="project" value="InterPro"/>
</dbReference>
<evidence type="ECO:0000256" key="4">
    <source>
        <dbReference type="SAM" id="MobiDB-lite"/>
    </source>
</evidence>
<dbReference type="Proteomes" id="UP001054892">
    <property type="component" value="Unassembled WGS sequence"/>
</dbReference>
<evidence type="ECO:0000256" key="3">
    <source>
        <dbReference type="ARBA" id="ARBA00023163"/>
    </source>
</evidence>
<dbReference type="InterPro" id="IPR041617">
    <property type="entry name" value="TPR_MalT"/>
</dbReference>
<dbReference type="GO" id="GO:0003677">
    <property type="term" value="F:DNA binding"/>
    <property type="evidence" value="ECO:0007669"/>
    <property type="project" value="UniProtKB-KW"/>
</dbReference>
<name>A0A6J4EDV9_9PSED</name>
<dbReference type="PRINTS" id="PR00038">
    <property type="entry name" value="HTHLUXR"/>
</dbReference>
<dbReference type="Proteomes" id="UP000509383">
    <property type="component" value="Chromosome"/>
</dbReference>
<dbReference type="PANTHER" id="PTHR44688">
    <property type="entry name" value="DNA-BINDING TRANSCRIPTIONAL ACTIVATOR DEVR_DOSR"/>
    <property type="match status" value="1"/>
</dbReference>
<evidence type="ECO:0000313" key="8">
    <source>
        <dbReference type="Proteomes" id="UP000509383"/>
    </source>
</evidence>
<dbReference type="CDD" id="cd06170">
    <property type="entry name" value="LuxR_C_like"/>
    <property type="match status" value="1"/>
</dbReference>
<protein>
    <submittedName>
        <fullName evidence="6">Helix-turn-helix transcriptional regulator</fullName>
    </submittedName>
</protein>
<dbReference type="Gene3D" id="1.10.10.10">
    <property type="entry name" value="Winged helix-like DNA-binding domain superfamily/Winged helix DNA-binding domain"/>
    <property type="match status" value="1"/>
</dbReference>
<dbReference type="InterPro" id="IPR036388">
    <property type="entry name" value="WH-like_DNA-bd_sf"/>
</dbReference>
<dbReference type="Pfam" id="PF17874">
    <property type="entry name" value="TPR_MalT"/>
    <property type="match status" value="1"/>
</dbReference>
<dbReference type="SMART" id="SM00421">
    <property type="entry name" value="HTH_LUXR"/>
    <property type="match status" value="1"/>
</dbReference>
<dbReference type="InterPro" id="IPR011990">
    <property type="entry name" value="TPR-like_helical_dom_sf"/>
</dbReference>
<dbReference type="AlphaFoldDB" id="A0A6J4EDV9"/>
<evidence type="ECO:0000313" key="9">
    <source>
        <dbReference type="Proteomes" id="UP001054892"/>
    </source>
</evidence>
<accession>A0A6J4EDV9</accession>
<keyword evidence="9" id="KW-1185">Reference proteome</keyword>
<feature type="region of interest" description="Disordered" evidence="4">
    <location>
        <begin position="1"/>
        <end position="26"/>
    </location>
</feature>
<dbReference type="SUPFAM" id="SSF48452">
    <property type="entry name" value="TPR-like"/>
    <property type="match status" value="1"/>
</dbReference>
<dbReference type="Pfam" id="PF25873">
    <property type="entry name" value="WHD_MalT"/>
    <property type="match status" value="1"/>
</dbReference>
<dbReference type="EMBL" id="AP023189">
    <property type="protein sequence ID" value="BCG27830.1"/>
    <property type="molecule type" value="Genomic_DNA"/>
</dbReference>
<keyword evidence="3" id="KW-0804">Transcription</keyword>
<proteinExistence type="predicted"/>
<dbReference type="InterPro" id="IPR016032">
    <property type="entry name" value="Sig_transdc_resp-reg_C-effctor"/>
</dbReference>
<reference evidence="6 8" key="1">
    <citation type="submission" date="2020-05" db="EMBL/GenBank/DDBJ databases">
        <title>Characterization of novel class B3 metallo-beta-lactamase from novel Pseudomonas species.</title>
        <authorList>
            <person name="Yamada K."/>
            <person name="Aoki K."/>
            <person name="Ishii Y."/>
        </authorList>
    </citation>
    <scope>NUCLEOTIDE SEQUENCE [LARGE SCALE GENOMIC DNA]</scope>
    <source>
        <strain evidence="6 8">TUM18999</strain>
        <strain evidence="7 9">TUM20286</strain>
    </source>
</reference>
<dbReference type="KEGG" id="ptw:TUM18999_60210"/>
<sequence>MPRSSSGVPSVRAPHSSIPRLPPAHVPRPRLTERLLAEQSRLRLLCAPAGFGKSVLFSELLLGLRDPGQVLWLNLAGQPLHPEQLIAQIAGALQRPVPDLPAPLALLQLLDGGGKPLWLVLDDYPSQPPAELDACIDQLLARALPNLQLLVSARQRPDWNLPRLLLAGELQELDATHLALTRDELERLVDQLAPQASDAQREELWQESEGWCAGARLQLSSRNHPHGPGTAAAASHCWLKEYLDHELLARLGDEEARCLFALVHLPKVSAELCRQLWEESDGAELFSRLLARQAFCMPLDEDGHWYRVLPAVAKVLHNRISATAAAHLHLAACRVFIAAGQVEDAIEQALCAGQPEVAANYLEHLGQEWLTGEQHLAHLLAWRSRLPALLLESTPRLLTLNAWALLLAWRLDEAEDCIHKLGRFLPQADARRNRKLLANWQALHGVLGALRGRPGQDAALHCQQALEHLPERDWMPILLCHSALARIAMASGQPDLAPVRLHDALEIARRQGSLLFETLINLDRTRLLLLRGEFARAQGLVTQSFVLIGQRKAVDGLLLGRLHLIQGELHLIHGRLDDAETELRIGLEQALECADPFALHGYLGLAELRSRRGEFDQAFVHLRDAEREMHCRQVWRLSFNGVLSLQSMRVLARQQRWDRVEPVGLRIQRYFEGDSPWMPPLDYPTLPLRNLLLLARGHLAAGRAEQAEAMLRPLLQRCEFLQYRPLACEVGLALAEAARWLGQEDAANLEREARQQATHLGMQGLLQEWPTAGQTGERSGTAGTGDHSNLLSQRERSVLQLLAEGFSNQEIGSYLFISVNTVKTHTKKINSKLGVKRRTQAVMRAKSLGLLV</sequence>
<evidence type="ECO:0000256" key="2">
    <source>
        <dbReference type="ARBA" id="ARBA00023125"/>
    </source>
</evidence>
<evidence type="ECO:0000313" key="7">
    <source>
        <dbReference type="EMBL" id="GJN52433.1"/>
    </source>
</evidence>